<keyword evidence="4" id="KW-1185">Reference proteome</keyword>
<accession>A0ABY4T553</accession>
<evidence type="ECO:0008006" key="5">
    <source>
        <dbReference type="Google" id="ProtNLM"/>
    </source>
</evidence>
<evidence type="ECO:0000256" key="2">
    <source>
        <dbReference type="SAM" id="SignalP"/>
    </source>
</evidence>
<evidence type="ECO:0000256" key="1">
    <source>
        <dbReference type="SAM" id="MobiDB-lite"/>
    </source>
</evidence>
<dbReference type="EMBL" id="CP063231">
    <property type="protein sequence ID" value="URL60033.1"/>
    <property type="molecule type" value="Genomic_DNA"/>
</dbReference>
<gene>
    <name evidence="3" type="ORF">IM816_08100</name>
</gene>
<organism evidence="3 4">
    <name type="scientific">Luteibacter flocculans</name>
    <dbReference type="NCBI Taxonomy" id="2780091"/>
    <lineage>
        <taxon>Bacteria</taxon>
        <taxon>Pseudomonadati</taxon>
        <taxon>Pseudomonadota</taxon>
        <taxon>Gammaproteobacteria</taxon>
        <taxon>Lysobacterales</taxon>
        <taxon>Rhodanobacteraceae</taxon>
        <taxon>Luteibacter</taxon>
    </lineage>
</organism>
<feature type="signal peptide" evidence="2">
    <location>
        <begin position="1"/>
        <end position="18"/>
    </location>
</feature>
<proteinExistence type="predicted"/>
<sequence length="191" mass="20528">MRRAHSLFLALAACLPLAGCYYDPDYGYVRNGSGADTYYGEETTVVSPGYAPSYGYDGYGPGCCYSNITVGTVWYDGDGRRRYNRGDRDWHGHPPPRGGWHDRDGDHGPGGWRDRDGDHGRPGGWQGGNSPGDSHGGRGDGRPDRGPPGGAPRGDRPTRGGWQGGDRPTHGGQGGDRPPGPWRGRRPNGDH</sequence>
<feature type="region of interest" description="Disordered" evidence="1">
    <location>
        <begin position="85"/>
        <end position="191"/>
    </location>
</feature>
<reference evidence="3" key="1">
    <citation type="submission" date="2020-10" db="EMBL/GenBank/DDBJ databases">
        <title>Whole-genome sequence of Luteibacter sp. EIF3.</title>
        <authorList>
            <person name="Friedrich I."/>
            <person name="Hertel R."/>
            <person name="Daniel R."/>
        </authorList>
    </citation>
    <scope>NUCLEOTIDE SEQUENCE</scope>
    <source>
        <strain evidence="3">EIF3</strain>
    </source>
</reference>
<keyword evidence="2" id="KW-0732">Signal</keyword>
<evidence type="ECO:0000313" key="3">
    <source>
        <dbReference type="EMBL" id="URL60033.1"/>
    </source>
</evidence>
<name>A0ABY4T553_9GAMM</name>
<feature type="chain" id="PRO_5046407416" description="Translation initiation factor IF-2" evidence="2">
    <location>
        <begin position="19"/>
        <end position="191"/>
    </location>
</feature>
<evidence type="ECO:0000313" key="4">
    <source>
        <dbReference type="Proteomes" id="UP001056681"/>
    </source>
</evidence>
<feature type="compositionally biased region" description="Basic and acidic residues" evidence="1">
    <location>
        <begin position="135"/>
        <end position="145"/>
    </location>
</feature>
<dbReference type="RefSeq" id="WP_250340487.1">
    <property type="nucleotide sequence ID" value="NZ_CP063231.1"/>
</dbReference>
<dbReference type="Proteomes" id="UP001056681">
    <property type="component" value="Chromosome"/>
</dbReference>
<protein>
    <recommendedName>
        <fullName evidence="5">Translation initiation factor IF-2</fullName>
    </recommendedName>
</protein>
<feature type="compositionally biased region" description="Basic and acidic residues" evidence="1">
    <location>
        <begin position="99"/>
        <end position="121"/>
    </location>
</feature>